<proteinExistence type="predicted"/>
<dbReference type="RefSeq" id="WP_048033078.1">
    <property type="nucleotide sequence ID" value="NZ_CP030117.1"/>
</dbReference>
<dbReference type="AlphaFoldDB" id="A0A2Z4MJ05"/>
<evidence type="ECO:0000313" key="3">
    <source>
        <dbReference type="Proteomes" id="UP000036061"/>
    </source>
</evidence>
<dbReference type="InterPro" id="IPR032710">
    <property type="entry name" value="NTF2-like_dom_sf"/>
</dbReference>
<dbReference type="InterPro" id="IPR027843">
    <property type="entry name" value="DUF4440"/>
</dbReference>
<organism evidence="2 3">
    <name type="scientific">Brevibacillus brevis</name>
    <name type="common">Bacillus brevis</name>
    <dbReference type="NCBI Taxonomy" id="1393"/>
    <lineage>
        <taxon>Bacteria</taxon>
        <taxon>Bacillati</taxon>
        <taxon>Bacillota</taxon>
        <taxon>Bacilli</taxon>
        <taxon>Bacillales</taxon>
        <taxon>Paenibacillaceae</taxon>
        <taxon>Brevibacillus</taxon>
    </lineage>
</organism>
<evidence type="ECO:0000259" key="1">
    <source>
        <dbReference type="Pfam" id="PF14534"/>
    </source>
</evidence>
<sequence length="120" mass="13883">MDKDLKQHIRGLEKQLLRPEVRSSPEELNKLLANDFREFGSMGHIFLKSDCIAAVGAGGVFKMTLHNFDMHTLADDAVLATYQIIDETRNRHTLRSSIWKLRNGRWQLFFHQGTIIHLQP</sequence>
<dbReference type="SUPFAM" id="SSF54427">
    <property type="entry name" value="NTF2-like"/>
    <property type="match status" value="1"/>
</dbReference>
<dbReference type="Pfam" id="PF14534">
    <property type="entry name" value="DUF4440"/>
    <property type="match status" value="1"/>
</dbReference>
<protein>
    <submittedName>
        <fullName evidence="2">DUF4440 domain-containing protein</fullName>
    </submittedName>
</protein>
<name>A0A2Z4MJ05_BREBE</name>
<feature type="domain" description="DUF4440" evidence="1">
    <location>
        <begin position="9"/>
        <end position="108"/>
    </location>
</feature>
<dbReference type="Proteomes" id="UP000036061">
    <property type="component" value="Chromosome"/>
</dbReference>
<reference evidence="2 3" key="1">
    <citation type="journal article" date="2015" name="Genome Announc.">
        <title>Draft Genome Sequence of Brevibacillus brevis DZQ7, a Plant Growth-Promoting Rhizobacterium with Broad-Spectrum Antimicrobial Activity.</title>
        <authorList>
            <person name="Hou Q."/>
            <person name="Wang C."/>
            <person name="Hou X."/>
            <person name="Xia Z."/>
            <person name="Ye J."/>
            <person name="Liu K."/>
            <person name="Liu H."/>
            <person name="Wang J."/>
            <person name="Guo H."/>
            <person name="Yu X."/>
            <person name="Yang Y."/>
            <person name="Du B."/>
            <person name="Ding Y."/>
        </authorList>
    </citation>
    <scope>NUCLEOTIDE SEQUENCE [LARGE SCALE GENOMIC DNA]</scope>
    <source>
        <strain evidence="2 3">DZQ7</strain>
    </source>
</reference>
<evidence type="ECO:0000313" key="2">
    <source>
        <dbReference type="EMBL" id="AWX56393.1"/>
    </source>
</evidence>
<accession>A0A2Z4MJ05</accession>
<dbReference type="Gene3D" id="3.10.450.50">
    <property type="match status" value="1"/>
</dbReference>
<gene>
    <name evidence="2" type="ORF">AB432_015710</name>
</gene>
<dbReference type="EMBL" id="CP030117">
    <property type="protein sequence ID" value="AWX56393.1"/>
    <property type="molecule type" value="Genomic_DNA"/>
</dbReference>